<protein>
    <submittedName>
        <fullName evidence="1">Uncharacterized protein</fullName>
    </submittedName>
</protein>
<dbReference type="InterPro" id="IPR051678">
    <property type="entry name" value="AGP_Transferase"/>
</dbReference>
<dbReference type="EMBL" id="LGRN01000282">
    <property type="protein sequence ID" value="OJD13646.1"/>
    <property type="molecule type" value="Genomic_DNA"/>
</dbReference>
<dbReference type="PANTHER" id="PTHR21310:SF15">
    <property type="entry name" value="AMINOGLYCOSIDE PHOSPHOTRANSFERASE DOMAIN-CONTAINING PROTEIN"/>
    <property type="match status" value="1"/>
</dbReference>
<dbReference type="AlphaFoldDB" id="A0A1J9PC68"/>
<comment type="caution">
    <text evidence="1">The sequence shown here is derived from an EMBL/GenBank/DDBJ whole genome shotgun (WGS) entry which is preliminary data.</text>
</comment>
<dbReference type="OrthoDB" id="5412996at2759"/>
<organism evidence="1 2">
    <name type="scientific">Emergomyces pasteurianus Ep9510</name>
    <dbReference type="NCBI Taxonomy" id="1447872"/>
    <lineage>
        <taxon>Eukaryota</taxon>
        <taxon>Fungi</taxon>
        <taxon>Dikarya</taxon>
        <taxon>Ascomycota</taxon>
        <taxon>Pezizomycotina</taxon>
        <taxon>Eurotiomycetes</taxon>
        <taxon>Eurotiomycetidae</taxon>
        <taxon>Onygenales</taxon>
        <taxon>Ajellomycetaceae</taxon>
        <taxon>Emergomyces</taxon>
    </lineage>
</organism>
<dbReference type="PANTHER" id="PTHR21310">
    <property type="entry name" value="AMINOGLYCOSIDE PHOSPHOTRANSFERASE-RELATED-RELATED"/>
    <property type="match status" value="1"/>
</dbReference>
<gene>
    <name evidence="1" type="ORF">AJ78_05927</name>
</gene>
<reference evidence="1 2" key="1">
    <citation type="submission" date="2015-07" db="EMBL/GenBank/DDBJ databases">
        <title>Emmonsia species relationships and genome sequence.</title>
        <authorList>
            <consortium name="The Broad Institute Genomics Platform"/>
            <person name="Cuomo C.A."/>
            <person name="Munoz J.F."/>
            <person name="Imamovic A."/>
            <person name="Priest M.E."/>
            <person name="Young S."/>
            <person name="Clay O.K."/>
            <person name="McEwen J.G."/>
        </authorList>
    </citation>
    <scope>NUCLEOTIDE SEQUENCE [LARGE SCALE GENOMIC DNA]</scope>
    <source>
        <strain evidence="1 2">UAMH 9510</strain>
    </source>
</reference>
<keyword evidence="2" id="KW-1185">Reference proteome</keyword>
<proteinExistence type="predicted"/>
<dbReference type="Proteomes" id="UP000182235">
    <property type="component" value="Unassembled WGS sequence"/>
</dbReference>
<dbReference type="STRING" id="1447872.A0A1J9PC68"/>
<evidence type="ECO:0000313" key="1">
    <source>
        <dbReference type="EMBL" id="OJD13646.1"/>
    </source>
</evidence>
<dbReference type="Gene3D" id="3.90.1200.10">
    <property type="match status" value="1"/>
</dbReference>
<dbReference type="InterPro" id="IPR011009">
    <property type="entry name" value="Kinase-like_dom_sf"/>
</dbReference>
<name>A0A1J9PC68_9EURO</name>
<dbReference type="SUPFAM" id="SSF56112">
    <property type="entry name" value="Protein kinase-like (PK-like)"/>
    <property type="match status" value="1"/>
</dbReference>
<evidence type="ECO:0000313" key="2">
    <source>
        <dbReference type="Proteomes" id="UP000182235"/>
    </source>
</evidence>
<accession>A0A1J9PC68</accession>
<sequence length="521" mass="59448">MDQITKHKLDRAADDLIASIDPSKVCELASSFHPDKRPCRVFSKWKKGSYKVCFPIIFSQDESLDGEKWMVRIPLLPRLAFPEEKMRSEIATMKYVKSLLKQYTMLTGTDISWRKPRSLSLIYTDTRSTTTMSLASHSCLRREKREHIYTQLGSVYIQLYQQQFDRIGALTLDDDGHWEFGNNRPLTVDIKEQEIGGLDVCSYLPLSPHQTFVSTIDYVFMLVRLMFNDFYRGRDSIVSEEDARNYLFSLYACQGILMEWVNPEYNGGPFILMHGDLSPPNIVIDDEFNIISILDWEWSSTIPAQLFVPPSWLTNLEAVQFSEALLSLPYYAAAREFMRVVYRLEWKLSRKSMADCPLDKLWSALRHSNAMIIPHGLLKPHDFGSVYWNALDRQYYGYNSNERVETFFNLSIRQSDLQAEVLQAMRGVLGKKDEPTVGKAAESGYYQRRESVNSTAVVLEVRRHGLVPIIPSQPHNASMDLNTALAIFVGSVPTKSSNSIGDTICASSDSSDAWSVPSNLS</sequence>